<dbReference type="InterPro" id="IPR013087">
    <property type="entry name" value="Znf_C2H2_type"/>
</dbReference>
<protein>
    <recommendedName>
        <fullName evidence="1">C2H2-type domain-containing protein</fullName>
    </recommendedName>
</protein>
<gene>
    <name evidence="2" type="ORF">KPH14_009877</name>
</gene>
<organism evidence="2 3">
    <name type="scientific">Odynerus spinipes</name>
    <dbReference type="NCBI Taxonomy" id="1348599"/>
    <lineage>
        <taxon>Eukaryota</taxon>
        <taxon>Metazoa</taxon>
        <taxon>Ecdysozoa</taxon>
        <taxon>Arthropoda</taxon>
        <taxon>Hexapoda</taxon>
        <taxon>Insecta</taxon>
        <taxon>Pterygota</taxon>
        <taxon>Neoptera</taxon>
        <taxon>Endopterygota</taxon>
        <taxon>Hymenoptera</taxon>
        <taxon>Apocrita</taxon>
        <taxon>Aculeata</taxon>
        <taxon>Vespoidea</taxon>
        <taxon>Vespidae</taxon>
        <taxon>Eumeninae</taxon>
        <taxon>Odynerus</taxon>
    </lineage>
</organism>
<evidence type="ECO:0000313" key="3">
    <source>
        <dbReference type="Proteomes" id="UP001258017"/>
    </source>
</evidence>
<comment type="caution">
    <text evidence="2">The sequence shown here is derived from an EMBL/GenBank/DDBJ whole genome shotgun (WGS) entry which is preliminary data.</text>
</comment>
<dbReference type="PANTHER" id="PTHR21354:SF0">
    <property type="entry name" value="ZINC FINGER PROTEIN 511"/>
    <property type="match status" value="1"/>
</dbReference>
<proteinExistence type="predicted"/>
<name>A0AAD9VTZ6_9HYME</name>
<keyword evidence="3" id="KW-1185">Reference proteome</keyword>
<dbReference type="EMBL" id="JAIFRP010000010">
    <property type="protein sequence ID" value="KAK2586951.1"/>
    <property type="molecule type" value="Genomic_DNA"/>
</dbReference>
<dbReference type="AlphaFoldDB" id="A0AAD9VTZ6"/>
<dbReference type="PROSITE" id="PS00028">
    <property type="entry name" value="ZINC_FINGER_C2H2_1"/>
    <property type="match status" value="1"/>
</dbReference>
<reference evidence="2" key="1">
    <citation type="submission" date="2021-08" db="EMBL/GenBank/DDBJ databases">
        <authorList>
            <person name="Misof B."/>
            <person name="Oliver O."/>
            <person name="Podsiadlowski L."/>
            <person name="Donath A."/>
            <person name="Peters R."/>
            <person name="Mayer C."/>
            <person name="Rust J."/>
            <person name="Gunkel S."/>
            <person name="Lesny P."/>
            <person name="Martin S."/>
            <person name="Oeyen J.P."/>
            <person name="Petersen M."/>
            <person name="Panagiotis P."/>
            <person name="Wilbrandt J."/>
            <person name="Tanja T."/>
        </authorList>
    </citation>
    <scope>NUCLEOTIDE SEQUENCE</scope>
    <source>
        <strain evidence="2">GBR_01_08_01A</strain>
        <tissue evidence="2">Thorax + abdomen</tissue>
    </source>
</reference>
<dbReference type="SMART" id="SM00355">
    <property type="entry name" value="ZnF_C2H2"/>
    <property type="match status" value="3"/>
</dbReference>
<dbReference type="InterPro" id="IPR039258">
    <property type="entry name" value="ZNF511"/>
</dbReference>
<dbReference type="Proteomes" id="UP001258017">
    <property type="component" value="Unassembled WGS sequence"/>
</dbReference>
<evidence type="ECO:0000313" key="2">
    <source>
        <dbReference type="EMBL" id="KAK2586951.1"/>
    </source>
</evidence>
<evidence type="ECO:0000259" key="1">
    <source>
        <dbReference type="PROSITE" id="PS00028"/>
    </source>
</evidence>
<sequence length="262" mass="30920">MEFLQNIGIGMRQISDPFFEETYKYCKVFQRKGVTAEDEEELCHDIMAEFSCPVRQCTAIFKTLVDFEMHYNSCHRYICSECKKIKSNPRLLEIHIQEKHDSFFKLLSEKQPMYQCYVSQCEMKFNNPYERREHCINIHKYPKNCRFDDISHYKAKQNSSNKMDTDIIDKKQEGKQNIELNKNQKIRTFNKTSKICSIEKSTATRPVMLPLASTNVSKNMSLIFVPRQVQMSYARTLTNNQNRERNVLEAECMSNVVNSLPE</sequence>
<reference evidence="2" key="2">
    <citation type="journal article" date="2023" name="Commun. Biol.">
        <title>Intrasexual cuticular hydrocarbon dimorphism in a wasp sheds light on hydrocarbon biosynthesis genes in Hymenoptera.</title>
        <authorList>
            <person name="Moris V.C."/>
            <person name="Podsiadlowski L."/>
            <person name="Martin S."/>
            <person name="Oeyen J.P."/>
            <person name="Donath A."/>
            <person name="Petersen M."/>
            <person name="Wilbrandt J."/>
            <person name="Misof B."/>
            <person name="Liedtke D."/>
            <person name="Thamm M."/>
            <person name="Scheiner R."/>
            <person name="Schmitt T."/>
            <person name="Niehuis O."/>
        </authorList>
    </citation>
    <scope>NUCLEOTIDE SEQUENCE</scope>
    <source>
        <strain evidence="2">GBR_01_08_01A</strain>
    </source>
</reference>
<feature type="domain" description="C2H2-type" evidence="1">
    <location>
        <begin position="116"/>
        <end position="139"/>
    </location>
</feature>
<dbReference type="PANTHER" id="PTHR21354">
    <property type="entry name" value="ZINC FINGER PROTEIN 511"/>
    <property type="match status" value="1"/>
</dbReference>
<accession>A0AAD9VTZ6</accession>